<keyword evidence="6" id="KW-0560">Oxidoreductase</keyword>
<dbReference type="SUPFAM" id="SSF63380">
    <property type="entry name" value="Riboflavin synthase domain-like"/>
    <property type="match status" value="1"/>
</dbReference>
<dbReference type="PANTHER" id="PTHR30212">
    <property type="entry name" value="PROTEIN YIIM"/>
    <property type="match status" value="1"/>
</dbReference>
<dbReference type="Gene3D" id="3.10.20.30">
    <property type="match status" value="1"/>
</dbReference>
<dbReference type="InterPro" id="IPR017938">
    <property type="entry name" value="Riboflavin_synthase-like_b-brl"/>
</dbReference>
<dbReference type="CDD" id="cd06185">
    <property type="entry name" value="PDR_like"/>
    <property type="match status" value="1"/>
</dbReference>
<evidence type="ECO:0000256" key="8">
    <source>
        <dbReference type="ARBA" id="ARBA00023014"/>
    </source>
</evidence>
<dbReference type="Pfam" id="PF00111">
    <property type="entry name" value="Fer2"/>
    <property type="match status" value="1"/>
</dbReference>
<protein>
    <submittedName>
        <fullName evidence="11">Oxidoreductase</fullName>
    </submittedName>
</protein>
<dbReference type="InterPro" id="IPR052353">
    <property type="entry name" value="Benzoxazolinone_Detox_Enz"/>
</dbReference>
<evidence type="ECO:0000256" key="5">
    <source>
        <dbReference type="ARBA" id="ARBA00022723"/>
    </source>
</evidence>
<keyword evidence="8" id="KW-0411">Iron-sulfur</keyword>
<dbReference type="PANTHER" id="PTHR30212:SF2">
    <property type="entry name" value="PROTEIN YIIM"/>
    <property type="match status" value="1"/>
</dbReference>
<evidence type="ECO:0000313" key="11">
    <source>
        <dbReference type="EMBL" id="TLD72836.1"/>
    </source>
</evidence>
<dbReference type="InterPro" id="IPR012675">
    <property type="entry name" value="Beta-grasp_dom_sf"/>
</dbReference>
<comment type="caution">
    <text evidence="11">The sequence shown here is derived from an EMBL/GenBank/DDBJ whole genome shotgun (WGS) entry which is preliminary data.</text>
</comment>
<dbReference type="SUPFAM" id="SSF54292">
    <property type="entry name" value="2Fe-2S ferredoxin-like"/>
    <property type="match status" value="1"/>
</dbReference>
<evidence type="ECO:0000256" key="6">
    <source>
        <dbReference type="ARBA" id="ARBA00023002"/>
    </source>
</evidence>
<dbReference type="PROSITE" id="PS00197">
    <property type="entry name" value="2FE2S_FER_1"/>
    <property type="match status" value="1"/>
</dbReference>
<evidence type="ECO:0000256" key="1">
    <source>
        <dbReference type="ARBA" id="ARBA00001917"/>
    </source>
</evidence>
<dbReference type="InterPro" id="IPR017927">
    <property type="entry name" value="FAD-bd_FR_type"/>
</dbReference>
<dbReference type="EMBL" id="VAUV01000001">
    <property type="protein sequence ID" value="TLD72836.1"/>
    <property type="molecule type" value="Genomic_DNA"/>
</dbReference>
<evidence type="ECO:0000256" key="3">
    <source>
        <dbReference type="ARBA" id="ARBA00022643"/>
    </source>
</evidence>
<evidence type="ECO:0000256" key="4">
    <source>
        <dbReference type="ARBA" id="ARBA00022714"/>
    </source>
</evidence>
<dbReference type="GO" id="GO:0016491">
    <property type="term" value="F:oxidoreductase activity"/>
    <property type="evidence" value="ECO:0007669"/>
    <property type="project" value="UniProtKB-KW"/>
</dbReference>
<evidence type="ECO:0000259" key="9">
    <source>
        <dbReference type="PROSITE" id="PS51085"/>
    </source>
</evidence>
<reference evidence="11 12" key="1">
    <citation type="submission" date="2019-05" db="EMBL/GenBank/DDBJ databases">
        <title>Verrucobacter flavum gen. nov., sp. nov. a new member of the family Verrucomicrobiaceae.</title>
        <authorList>
            <person name="Szuroczki S."/>
            <person name="Abbaszade G."/>
            <person name="Szabo A."/>
            <person name="Felfoldi T."/>
            <person name="Schumann P."/>
            <person name="Boka K."/>
            <person name="Keki Z."/>
            <person name="Toumi M."/>
            <person name="Toth E."/>
        </authorList>
    </citation>
    <scope>NUCLEOTIDE SEQUENCE [LARGE SCALE GENOMIC DNA]</scope>
    <source>
        <strain evidence="11 12">MG-N-17</strain>
    </source>
</reference>
<keyword evidence="5" id="KW-0479">Metal-binding</keyword>
<feature type="domain" description="2Fe-2S ferredoxin-type" evidence="9">
    <location>
        <begin position="233"/>
        <end position="319"/>
    </location>
</feature>
<evidence type="ECO:0000313" key="12">
    <source>
        <dbReference type="Proteomes" id="UP000306196"/>
    </source>
</evidence>
<keyword evidence="4" id="KW-0001">2Fe-2S</keyword>
<gene>
    <name evidence="11" type="ORF">FEM03_01830</name>
</gene>
<dbReference type="InterPro" id="IPR039261">
    <property type="entry name" value="FNR_nucleotide-bd"/>
</dbReference>
<dbReference type="GO" id="GO:0051537">
    <property type="term" value="F:2 iron, 2 sulfur cluster binding"/>
    <property type="evidence" value="ECO:0007669"/>
    <property type="project" value="UniProtKB-KW"/>
</dbReference>
<organism evidence="11 12">
    <name type="scientific">Phragmitibacter flavus</name>
    <dbReference type="NCBI Taxonomy" id="2576071"/>
    <lineage>
        <taxon>Bacteria</taxon>
        <taxon>Pseudomonadati</taxon>
        <taxon>Verrucomicrobiota</taxon>
        <taxon>Verrucomicrobiia</taxon>
        <taxon>Verrucomicrobiales</taxon>
        <taxon>Verrucomicrobiaceae</taxon>
        <taxon>Phragmitibacter</taxon>
    </lineage>
</organism>
<dbReference type="Gene3D" id="3.40.50.80">
    <property type="entry name" value="Nucleotide-binding domain of ferredoxin-NADP reductase (FNR) module"/>
    <property type="match status" value="1"/>
</dbReference>
<evidence type="ECO:0000256" key="7">
    <source>
        <dbReference type="ARBA" id="ARBA00023004"/>
    </source>
</evidence>
<dbReference type="OrthoDB" id="9801223at2"/>
<dbReference type="Pfam" id="PF22290">
    <property type="entry name" value="DmmA-like_N"/>
    <property type="match status" value="1"/>
</dbReference>
<name>A0A5R8KKI7_9BACT</name>
<dbReference type="PROSITE" id="PS51384">
    <property type="entry name" value="FAD_FR"/>
    <property type="match status" value="1"/>
</dbReference>
<accession>A0A5R8KKI7</accession>
<keyword evidence="3" id="KW-0288">FMN</keyword>
<dbReference type="RefSeq" id="WP_138084459.1">
    <property type="nucleotide sequence ID" value="NZ_VAUV01000001.1"/>
</dbReference>
<feature type="domain" description="FAD-binding FR-type" evidence="10">
    <location>
        <begin position="1"/>
        <end position="109"/>
    </location>
</feature>
<dbReference type="GO" id="GO:0046872">
    <property type="term" value="F:metal ion binding"/>
    <property type="evidence" value="ECO:0007669"/>
    <property type="project" value="UniProtKB-KW"/>
</dbReference>
<keyword evidence="2" id="KW-0285">Flavoprotein</keyword>
<dbReference type="InterPro" id="IPR036010">
    <property type="entry name" value="2Fe-2S_ferredoxin-like_sf"/>
</dbReference>
<dbReference type="SUPFAM" id="SSF52343">
    <property type="entry name" value="Ferredoxin reductase-like, C-terminal NADP-linked domain"/>
    <property type="match status" value="1"/>
</dbReference>
<dbReference type="InterPro" id="IPR054582">
    <property type="entry name" value="DmmA-like_N"/>
</dbReference>
<keyword evidence="12" id="KW-1185">Reference proteome</keyword>
<dbReference type="PROSITE" id="PS51085">
    <property type="entry name" value="2FE2S_FER_2"/>
    <property type="match status" value="1"/>
</dbReference>
<evidence type="ECO:0000259" key="10">
    <source>
        <dbReference type="PROSITE" id="PS51384"/>
    </source>
</evidence>
<proteinExistence type="predicted"/>
<dbReference type="InterPro" id="IPR006058">
    <property type="entry name" value="2Fe2S_fd_BS"/>
</dbReference>
<sequence length="319" mass="35051">MIKVILTGVTPITHRVTQFRFAAKTGELPACSPGSALRIHLPVEGGTNIITNSYSITSNPWTSSTLSYTIAVRREDPGQSRGGSIYLHEHAKPGDFFDIDPPTNRFPLVTTAPHHLLIAGGIGITPFLSYLPAIERRQQSVEVHYSFRGYEEAAFIDQLPPATTCYHNTKLSTRMNVRHILERQPPGTHVYVCGPAELINEVRHSAQSLGWPSAQIHFEHFSAGTDSRPKRPFKVHLAASDRQLTVSENETLLEVLEREGLPVSHSCRIGGCGTCELRVSGGGGIEHRDHCLTDEDRHDGSRLIACVSRAANGELVLDL</sequence>
<evidence type="ECO:0000256" key="2">
    <source>
        <dbReference type="ARBA" id="ARBA00022630"/>
    </source>
</evidence>
<dbReference type="Gene3D" id="2.40.30.10">
    <property type="entry name" value="Translation factors"/>
    <property type="match status" value="1"/>
</dbReference>
<keyword evidence="7" id="KW-0408">Iron</keyword>
<comment type="cofactor">
    <cofactor evidence="1">
        <name>FMN</name>
        <dbReference type="ChEBI" id="CHEBI:58210"/>
    </cofactor>
</comment>
<dbReference type="InterPro" id="IPR001041">
    <property type="entry name" value="2Fe-2S_ferredoxin-type"/>
</dbReference>
<dbReference type="Proteomes" id="UP000306196">
    <property type="component" value="Unassembled WGS sequence"/>
</dbReference>
<dbReference type="CDD" id="cd00207">
    <property type="entry name" value="fer2"/>
    <property type="match status" value="1"/>
</dbReference>
<dbReference type="AlphaFoldDB" id="A0A5R8KKI7"/>